<gene>
    <name evidence="4" type="ORF">FEM01_03290</name>
</gene>
<dbReference type="Pfam" id="PF02826">
    <property type="entry name" value="2-Hacid_dh_C"/>
    <property type="match status" value="1"/>
</dbReference>
<dbReference type="GO" id="GO:0030267">
    <property type="term" value="F:glyoxylate reductase (NADPH) activity"/>
    <property type="evidence" value="ECO:0007669"/>
    <property type="project" value="TreeGrafter"/>
</dbReference>
<keyword evidence="4" id="KW-0670">Pyruvate</keyword>
<dbReference type="InterPro" id="IPR050223">
    <property type="entry name" value="D-isomer_2-hydroxyacid_DH"/>
</dbReference>
<evidence type="ECO:0000256" key="2">
    <source>
        <dbReference type="ARBA" id="ARBA00023027"/>
    </source>
</evidence>
<evidence type="ECO:0000313" key="4">
    <source>
        <dbReference type="EMBL" id="TLP65211.1"/>
    </source>
</evidence>
<dbReference type="EMBL" id="VAUO01000001">
    <property type="protein sequence ID" value="TLP65211.1"/>
    <property type="molecule type" value="Genomic_DNA"/>
</dbReference>
<evidence type="ECO:0000259" key="3">
    <source>
        <dbReference type="Pfam" id="PF02826"/>
    </source>
</evidence>
<dbReference type="OrthoDB" id="9787219at2"/>
<dbReference type="SUPFAM" id="SSF52283">
    <property type="entry name" value="Formate/glycerate dehydrogenase catalytic domain-like"/>
    <property type="match status" value="1"/>
</dbReference>
<comment type="caution">
    <text evidence="4">The sequence shown here is derived from an EMBL/GenBank/DDBJ whole genome shotgun (WGS) entry which is preliminary data.</text>
</comment>
<dbReference type="CDD" id="cd12164">
    <property type="entry name" value="GDH_like_2"/>
    <property type="match status" value="1"/>
</dbReference>
<dbReference type="InterPro" id="IPR036291">
    <property type="entry name" value="NAD(P)-bd_dom_sf"/>
</dbReference>
<dbReference type="Proteomes" id="UP000309819">
    <property type="component" value="Unassembled WGS sequence"/>
</dbReference>
<dbReference type="GO" id="GO:0005829">
    <property type="term" value="C:cytosol"/>
    <property type="evidence" value="ECO:0007669"/>
    <property type="project" value="TreeGrafter"/>
</dbReference>
<dbReference type="Gene3D" id="3.40.50.720">
    <property type="entry name" value="NAD(P)-binding Rossmann-like Domain"/>
    <property type="match status" value="2"/>
</dbReference>
<sequence>MTLLFKVDPDRGRAWKALFAEHAPDIEVRLWPEIGDPSQIRYLATWQPPEDIAGHFSNLQVLFATSAGVDQFDSNALPPSVQIVRMLDPGIVQGIVEYATLAVLALHRDLPLYLDQQRQGLWQVQQNVPAAQRRVGVMGLGNLGQAVLRQLHGFGFALRGWSRSAKQIEGVQCYAGDAGLPGFLAGCDILICLLPLTAHTAGILDARLFDALPRGASVVNLGRGGHLREADLLAALDSGQLRRAIVDVLSCEPPAPDHPLLDHPKVWVTPHIGAVTHPASAFQVLLDNLRRHQRGEPMQGRVSRERGY</sequence>
<proteinExistence type="predicted"/>
<dbReference type="RefSeq" id="WP_138217834.1">
    <property type="nucleotide sequence ID" value="NZ_VAUO01000001.1"/>
</dbReference>
<evidence type="ECO:0000313" key="5">
    <source>
        <dbReference type="Proteomes" id="UP000309819"/>
    </source>
</evidence>
<dbReference type="GO" id="GO:0016618">
    <property type="term" value="F:hydroxypyruvate reductase [NAD(P)H] activity"/>
    <property type="evidence" value="ECO:0007669"/>
    <property type="project" value="TreeGrafter"/>
</dbReference>
<dbReference type="AlphaFoldDB" id="A0A5R8ZHH2"/>
<dbReference type="PANTHER" id="PTHR10996:SF114">
    <property type="entry name" value="GLYOXYLATE_HYDROXYPYRUVATE REDUCTASE A"/>
    <property type="match status" value="1"/>
</dbReference>
<dbReference type="GO" id="GO:0051287">
    <property type="term" value="F:NAD binding"/>
    <property type="evidence" value="ECO:0007669"/>
    <property type="project" value="InterPro"/>
</dbReference>
<dbReference type="PANTHER" id="PTHR10996">
    <property type="entry name" value="2-HYDROXYACID DEHYDROGENASE-RELATED"/>
    <property type="match status" value="1"/>
</dbReference>
<keyword evidence="5" id="KW-1185">Reference proteome</keyword>
<protein>
    <submittedName>
        <fullName evidence="4">Glyoxylate/hydroxypyruvate reductase A</fullName>
    </submittedName>
</protein>
<dbReference type="SUPFAM" id="SSF51735">
    <property type="entry name" value="NAD(P)-binding Rossmann-fold domains"/>
    <property type="match status" value="1"/>
</dbReference>
<reference evidence="4 5" key="1">
    <citation type="submission" date="2019-05" db="EMBL/GenBank/DDBJ databases">
        <title>Pseudomonas sp. SC006 isolated from lettuce that can produce HBGAs.</title>
        <authorList>
            <person name="Wang D."/>
            <person name="Liao N."/>
            <person name="Liu D."/>
            <person name="Zhang Z."/>
            <person name="Zou S."/>
        </authorList>
    </citation>
    <scope>NUCLEOTIDE SEQUENCE [LARGE SCALE GENOMIC DNA]</scope>
    <source>
        <strain evidence="4 5">SC006</strain>
    </source>
</reference>
<keyword evidence="2" id="KW-0520">NAD</keyword>
<organism evidence="4 5">
    <name type="scientific">Pseudomonas mosselii</name>
    <dbReference type="NCBI Taxonomy" id="78327"/>
    <lineage>
        <taxon>Bacteria</taxon>
        <taxon>Pseudomonadati</taxon>
        <taxon>Pseudomonadota</taxon>
        <taxon>Gammaproteobacteria</taxon>
        <taxon>Pseudomonadales</taxon>
        <taxon>Pseudomonadaceae</taxon>
        <taxon>Pseudomonas</taxon>
    </lineage>
</organism>
<name>A0A5R8ZHH2_9PSED</name>
<accession>A0A5R8ZHH2</accession>
<dbReference type="InterPro" id="IPR006140">
    <property type="entry name" value="D-isomer_DH_NAD-bd"/>
</dbReference>
<feature type="domain" description="D-isomer specific 2-hydroxyacid dehydrogenase NAD-binding" evidence="3">
    <location>
        <begin position="102"/>
        <end position="273"/>
    </location>
</feature>
<keyword evidence="1" id="KW-0560">Oxidoreductase</keyword>
<evidence type="ECO:0000256" key="1">
    <source>
        <dbReference type="ARBA" id="ARBA00023002"/>
    </source>
</evidence>